<feature type="site" description="Transition state stabilizer" evidence="5">
    <location>
        <position position="47"/>
    </location>
</feature>
<evidence type="ECO:0000256" key="6">
    <source>
        <dbReference type="PIRSR" id="PIRSR005054-50"/>
    </source>
</evidence>
<dbReference type="Pfam" id="PF21350">
    <property type="entry name" value="Cas6_I-A"/>
    <property type="match status" value="1"/>
</dbReference>
<evidence type="ECO:0000256" key="3">
    <source>
        <dbReference type="ARBA" id="ARBA00023118"/>
    </source>
</evidence>
<dbReference type="STRING" id="49547.MBCUR_11970"/>
<protein>
    <recommendedName>
        <fullName evidence="4">CRISPR-associated endoribonuclease</fullName>
    </recommendedName>
</protein>
<dbReference type="Pfam" id="PF01881">
    <property type="entry name" value="Cas_Cas6_C"/>
    <property type="match status" value="1"/>
</dbReference>
<dbReference type="RefSeq" id="WP_067091531.1">
    <property type="nucleotide sequence ID" value="NZ_LWMV01000175.1"/>
</dbReference>
<sequence>MRLKISLKSKNSLFIPFNYNHIISSIVYSKIADLDLASKLHSSKTFKFFTFSQLNIKQRKIVKEGIISKNGEFDFQISSPNDHLIKSLVEGYLDDLTVSFKGEKLFVEKVELLANPKFENEANVKTISPIIARIKKEVDGKLKPWDLSPGDQKFYTNLENNLIKKYNDFYSKEIKIGDIKISSDMKFVKRKRITIEKGDMKTFHRAFMMDLNLEGDKELIKFAYDCGLGEKNSMGFGMIRK</sequence>
<dbReference type="InterPro" id="IPR049435">
    <property type="entry name" value="Cas_Cas6_C"/>
</dbReference>
<dbReference type="InterPro" id="IPR010156">
    <property type="entry name" value="CRISPR-assoc_prot_Cas6"/>
</dbReference>
<comment type="function">
    <text evidence="4">CRISPR (clustered regularly interspaced short palindromic repeat), is an adaptive immune system that provides protection against mobile genetic elements (viruses, transposable elements and conjugative plasmids). CRISPR clusters contain sequences complementary to antecedent mobile elements and target invading nucleic acids. CRISPR clusters are transcribed and processed into CRISPR RNA (crRNA).</text>
</comment>
<gene>
    <name evidence="8" type="ORF">MBCUR_11970</name>
</gene>
<dbReference type="PANTHER" id="PTHR36984">
    <property type="entry name" value="CRISPR-ASSOCIATED ENDORIBONUCLEASE CAS6 1"/>
    <property type="match status" value="1"/>
</dbReference>
<dbReference type="OrthoDB" id="43942at2157"/>
<dbReference type="PIRSF" id="PIRSF005054">
    <property type="entry name" value="PF1131"/>
    <property type="match status" value="1"/>
</dbReference>
<dbReference type="PANTHER" id="PTHR36984:SF1">
    <property type="entry name" value="CRISPR-ASSOCIATED ENDORIBONUCLEASE CAS6 1"/>
    <property type="match status" value="1"/>
</dbReference>
<evidence type="ECO:0000256" key="5">
    <source>
        <dbReference type="PIRSR" id="PIRSR005054-1"/>
    </source>
</evidence>
<dbReference type="GO" id="GO:0016788">
    <property type="term" value="F:hydrolase activity, acting on ester bonds"/>
    <property type="evidence" value="ECO:0007669"/>
    <property type="project" value="InterPro"/>
</dbReference>
<dbReference type="GO" id="GO:0051607">
    <property type="term" value="P:defense response to virus"/>
    <property type="evidence" value="ECO:0007669"/>
    <property type="project" value="UniProtKB-KW"/>
</dbReference>
<evidence type="ECO:0000259" key="7">
    <source>
        <dbReference type="Pfam" id="PF01881"/>
    </source>
</evidence>
<dbReference type="InterPro" id="IPR045747">
    <property type="entry name" value="CRISPR-assoc_prot_Cas6_N_sf"/>
</dbReference>
<evidence type="ECO:0000256" key="1">
    <source>
        <dbReference type="ARBA" id="ARBA00005937"/>
    </source>
</evidence>
<reference evidence="8 9" key="1">
    <citation type="submission" date="2016-04" db="EMBL/GenBank/DDBJ databases">
        <title>Genome sequence of Methanobrevibacter curvatus DSM 11111.</title>
        <authorList>
            <person name="Poehlein A."/>
            <person name="Seedorf H."/>
            <person name="Daniel R."/>
        </authorList>
    </citation>
    <scope>NUCLEOTIDE SEQUENCE [LARGE SCALE GENOMIC DNA]</scope>
    <source>
        <strain evidence="8 9">DSM 11111</strain>
    </source>
</reference>
<accession>A0A162FEV9</accession>
<keyword evidence="3" id="KW-0051">Antiviral defense</keyword>
<keyword evidence="2" id="KW-0694">RNA-binding</keyword>
<feature type="domain" description="CRISPR associated protein Cas6 C-terminal" evidence="7">
    <location>
        <begin position="115"/>
        <end position="239"/>
    </location>
</feature>
<dbReference type="Gene3D" id="3.30.70.1890">
    <property type="match status" value="1"/>
</dbReference>
<comment type="caution">
    <text evidence="8">The sequence shown here is derived from an EMBL/GenBank/DDBJ whole genome shotgun (WGS) entry which is preliminary data.</text>
</comment>
<dbReference type="GO" id="GO:0003723">
    <property type="term" value="F:RNA binding"/>
    <property type="evidence" value="ECO:0007669"/>
    <property type="project" value="UniProtKB-KW"/>
</dbReference>
<evidence type="ECO:0000313" key="9">
    <source>
        <dbReference type="Proteomes" id="UP000077245"/>
    </source>
</evidence>
<organism evidence="8 9">
    <name type="scientific">Methanobrevibacter curvatus</name>
    <dbReference type="NCBI Taxonomy" id="49547"/>
    <lineage>
        <taxon>Archaea</taxon>
        <taxon>Methanobacteriati</taxon>
        <taxon>Methanobacteriota</taxon>
        <taxon>Methanomada group</taxon>
        <taxon>Methanobacteria</taxon>
        <taxon>Methanobacteriales</taxon>
        <taxon>Methanobacteriaceae</taxon>
        <taxon>Methanobrevibacter</taxon>
    </lineage>
</organism>
<proteinExistence type="inferred from homology"/>
<dbReference type="PATRIC" id="fig|49547.3.peg.1285"/>
<evidence type="ECO:0000313" key="8">
    <source>
        <dbReference type="EMBL" id="KZX12045.1"/>
    </source>
</evidence>
<feature type="active site" description="Proton acceptor" evidence="6">
    <location>
        <position position="28"/>
    </location>
</feature>
<name>A0A162FEV9_9EURY</name>
<dbReference type="Proteomes" id="UP000077245">
    <property type="component" value="Unassembled WGS sequence"/>
</dbReference>
<evidence type="ECO:0000256" key="4">
    <source>
        <dbReference type="PIRNR" id="PIRNR005054"/>
    </source>
</evidence>
<keyword evidence="9" id="KW-1185">Reference proteome</keyword>
<dbReference type="NCBIfam" id="TIGR01877">
    <property type="entry name" value="cas_cas6"/>
    <property type="match status" value="1"/>
</dbReference>
<dbReference type="EMBL" id="LWMV01000175">
    <property type="protein sequence ID" value="KZX12045.1"/>
    <property type="molecule type" value="Genomic_DNA"/>
</dbReference>
<evidence type="ECO:0000256" key="2">
    <source>
        <dbReference type="ARBA" id="ARBA00022884"/>
    </source>
</evidence>
<comment type="similarity">
    <text evidence="1 4">Belongs to the CRISPR-associated protein Cas6/Cse3/CasE family.</text>
</comment>
<feature type="active site" description="Proton donor" evidence="6">
    <location>
        <position position="41"/>
    </location>
</feature>
<dbReference type="AlphaFoldDB" id="A0A162FEV9"/>
<dbReference type="Gene3D" id="3.30.70.1900">
    <property type="match status" value="1"/>
</dbReference>